<keyword evidence="16" id="KW-1185">Reference proteome</keyword>
<dbReference type="InterPro" id="IPR045357">
    <property type="entry name" value="Aminopeptidase_N-like_N"/>
</dbReference>
<dbReference type="GO" id="GO:0004177">
    <property type="term" value="F:aminopeptidase activity"/>
    <property type="evidence" value="ECO:0007669"/>
    <property type="project" value="TreeGrafter"/>
</dbReference>
<dbReference type="SUPFAM" id="SSF55486">
    <property type="entry name" value="Metalloproteases ('zincins'), catalytic domain"/>
    <property type="match status" value="1"/>
</dbReference>
<evidence type="ECO:0000256" key="5">
    <source>
        <dbReference type="ARBA" id="ARBA00022670"/>
    </source>
</evidence>
<feature type="binding site" evidence="13">
    <location>
        <position position="360"/>
    </location>
    <ligand>
        <name>Zn(2+)</name>
        <dbReference type="ChEBI" id="CHEBI:29105"/>
        <note>catalytic</note>
    </ligand>
</feature>
<feature type="binding site" evidence="13">
    <location>
        <position position="337"/>
    </location>
    <ligand>
        <name>Zn(2+)</name>
        <dbReference type="ChEBI" id="CHEBI:29105"/>
        <note>catalytic</note>
    </ligand>
</feature>
<dbReference type="SUPFAM" id="SSF48371">
    <property type="entry name" value="ARM repeat"/>
    <property type="match status" value="1"/>
</dbReference>
<evidence type="ECO:0000256" key="10">
    <source>
        <dbReference type="ARBA" id="ARBA00023242"/>
    </source>
</evidence>
<organism evidence="15 16">
    <name type="scientific">Phialemonium atrogriseum</name>
    <dbReference type="NCBI Taxonomy" id="1093897"/>
    <lineage>
        <taxon>Eukaryota</taxon>
        <taxon>Fungi</taxon>
        <taxon>Dikarya</taxon>
        <taxon>Ascomycota</taxon>
        <taxon>Pezizomycotina</taxon>
        <taxon>Sordariomycetes</taxon>
        <taxon>Sordariomycetidae</taxon>
        <taxon>Cephalothecales</taxon>
        <taxon>Cephalothecaceae</taxon>
        <taxon>Phialemonium</taxon>
    </lineage>
</organism>
<dbReference type="InterPro" id="IPR014782">
    <property type="entry name" value="Peptidase_M1_dom"/>
</dbReference>
<evidence type="ECO:0000256" key="6">
    <source>
        <dbReference type="ARBA" id="ARBA00022723"/>
    </source>
</evidence>
<feature type="binding site" evidence="13">
    <location>
        <position position="341"/>
    </location>
    <ligand>
        <name>Zn(2+)</name>
        <dbReference type="ChEBI" id="CHEBI:29105"/>
        <note>catalytic</note>
    </ligand>
</feature>
<evidence type="ECO:0000313" key="16">
    <source>
        <dbReference type="Proteomes" id="UP001244011"/>
    </source>
</evidence>
<evidence type="ECO:0000256" key="12">
    <source>
        <dbReference type="PIRSR" id="PIRSR634015-2"/>
    </source>
</evidence>
<dbReference type="FunFam" id="1.25.40.320:FF:000001">
    <property type="entry name" value="Leukotriene A(4) hydrolase"/>
    <property type="match status" value="1"/>
</dbReference>
<dbReference type="EMBL" id="MU838999">
    <property type="protein sequence ID" value="KAK1770938.1"/>
    <property type="molecule type" value="Genomic_DNA"/>
</dbReference>
<dbReference type="Gene3D" id="2.60.40.1730">
    <property type="entry name" value="tricorn interacting facor f3 domain"/>
    <property type="match status" value="1"/>
</dbReference>
<dbReference type="Gene3D" id="1.25.40.320">
    <property type="entry name" value="Peptidase M1, leukotriene A4 hydrolase/aminopeptidase C-terminal domain"/>
    <property type="match status" value="1"/>
</dbReference>
<evidence type="ECO:0000256" key="2">
    <source>
        <dbReference type="ARBA" id="ARBA00004496"/>
    </source>
</evidence>
<evidence type="ECO:0000256" key="13">
    <source>
        <dbReference type="PIRSR" id="PIRSR634015-3"/>
    </source>
</evidence>
<evidence type="ECO:0000256" key="8">
    <source>
        <dbReference type="ARBA" id="ARBA00022833"/>
    </source>
</evidence>
<dbReference type="CDD" id="cd09599">
    <property type="entry name" value="M1_LTA4H"/>
    <property type="match status" value="1"/>
</dbReference>
<evidence type="ECO:0000256" key="11">
    <source>
        <dbReference type="PIRSR" id="PIRSR634015-1"/>
    </source>
</evidence>
<keyword evidence="4" id="KW-0963">Cytoplasm</keyword>
<comment type="subcellular location">
    <subcellularLocation>
        <location evidence="2">Cytoplasm</location>
    </subcellularLocation>
    <subcellularLocation>
        <location evidence="1">Nucleus</location>
    </subcellularLocation>
</comment>
<comment type="similarity">
    <text evidence="3">Belongs to the peptidase M1 family.</text>
</comment>
<dbReference type="GO" id="GO:0005634">
    <property type="term" value="C:nucleus"/>
    <property type="evidence" value="ECO:0007669"/>
    <property type="project" value="UniProtKB-SubCell"/>
</dbReference>
<evidence type="ECO:0000256" key="7">
    <source>
        <dbReference type="ARBA" id="ARBA00022801"/>
    </source>
</evidence>
<dbReference type="InterPro" id="IPR034015">
    <property type="entry name" value="M1_LTA4H"/>
</dbReference>
<evidence type="ECO:0000256" key="9">
    <source>
        <dbReference type="ARBA" id="ARBA00023049"/>
    </source>
</evidence>
<keyword evidence="10" id="KW-0539">Nucleus</keyword>
<dbReference type="AlphaFoldDB" id="A0AAJ0FQ50"/>
<dbReference type="Gene3D" id="3.30.2010.30">
    <property type="match status" value="1"/>
</dbReference>
<dbReference type="Proteomes" id="UP001244011">
    <property type="component" value="Unassembled WGS sequence"/>
</dbReference>
<dbReference type="GO" id="GO:0006508">
    <property type="term" value="P:proteolysis"/>
    <property type="evidence" value="ECO:0007669"/>
    <property type="project" value="UniProtKB-KW"/>
</dbReference>
<sequence length="657" mass="73264">MRGFLSFSRLRLVKQASSSPGLFSSSVRRFSITAVAMAGIRDPSTLSNYDAWRTRHTTANLTIDFADKCLRGSVILELVSQTDGASKEIVLDSSHVAVSSVKLDASPSTRWEVRPRVGPGGSPLHVEVPGGAARGETVRLEIELATTAECTALQWLTPAQTGNKKAPFMFSQAQAIHARSLFPCQDTPDVKSTYDFNITSPYVVVASGLPVPASEAGSAEAETGPAGKVYRFRQGVPIPSYLFALASGDMVTAPIGRRSVVATGPNELEASQWELQESMDKFMDAAEKIVFPYQWGEYNVLVLPPSFPYGGMENPIFTFATPTIISGDRQNVDVIAHELSHSWSGNLVTSCSWEHYWLNEGWTMYLERRIIAAVYGSNAHFDFSAIMGWKHLEEAIEEFGKDHEFTKLCISHKGIDPDDAFSTVPYEKGFHFVYYLDRLVGRENFDKFIPYYFRKWENKSLDSYEFKDTFLEFFNGPEYASLKDKIASIDWEGRFYSTGLPPKPEFDTSLADVCYELAEKWKSIGFSPSPADVKAWTGNQKLVFLNAVQSFKEPLTVTQSAALGEAYGLLDSKNVELKTAYYQIALRAEHKATYPGVADLLGQVGRMKFVRPLFRSLNKADRSLALQTFEKNRDFYHPICRQMLEKDLGLSEAKVAA</sequence>
<evidence type="ECO:0000256" key="3">
    <source>
        <dbReference type="ARBA" id="ARBA00010136"/>
    </source>
</evidence>
<dbReference type="Pfam" id="PF09127">
    <property type="entry name" value="Leuk-A4-hydro_C"/>
    <property type="match status" value="1"/>
</dbReference>
<dbReference type="InterPro" id="IPR015211">
    <property type="entry name" value="Peptidase_M1_C"/>
</dbReference>
<dbReference type="InterPro" id="IPR042097">
    <property type="entry name" value="Aminopeptidase_N-like_N_sf"/>
</dbReference>
<evidence type="ECO:0000256" key="4">
    <source>
        <dbReference type="ARBA" id="ARBA00022490"/>
    </source>
</evidence>
<dbReference type="GO" id="GO:0008270">
    <property type="term" value="F:zinc ion binding"/>
    <property type="evidence" value="ECO:0007669"/>
    <property type="project" value="InterPro"/>
</dbReference>
<dbReference type="Pfam" id="PF17900">
    <property type="entry name" value="Peptidase_M1_N"/>
    <property type="match status" value="1"/>
</dbReference>
<dbReference type="PRINTS" id="PR00756">
    <property type="entry name" value="ALADIPTASE"/>
</dbReference>
<dbReference type="InterPro" id="IPR038502">
    <property type="entry name" value="M1_LTA-4_hydro/amino_C_sf"/>
</dbReference>
<dbReference type="GO" id="GO:0005829">
    <property type="term" value="C:cytosol"/>
    <property type="evidence" value="ECO:0007669"/>
    <property type="project" value="TreeGrafter"/>
</dbReference>
<keyword evidence="6 13" id="KW-0479">Metal-binding</keyword>
<dbReference type="FunFam" id="2.60.40.1730:FF:000004">
    <property type="entry name" value="Leukotriene A(4) hydrolase"/>
    <property type="match status" value="1"/>
</dbReference>
<dbReference type="InterPro" id="IPR016024">
    <property type="entry name" value="ARM-type_fold"/>
</dbReference>
<dbReference type="PANTHER" id="PTHR45726:SF3">
    <property type="entry name" value="LEUKOTRIENE A-4 HYDROLASE"/>
    <property type="match status" value="1"/>
</dbReference>
<accession>A0AAJ0FQ50</accession>
<feature type="domain" description="Peptidase M1 leukotriene A4 hydrolase/aminopeptidase C-terminal" evidence="14">
    <location>
        <begin position="509"/>
        <end position="648"/>
    </location>
</feature>
<comment type="caution">
    <text evidence="15">The sequence shown here is derived from an EMBL/GenBank/DDBJ whole genome shotgun (WGS) entry which is preliminary data.</text>
</comment>
<dbReference type="Pfam" id="PF01433">
    <property type="entry name" value="Peptidase_M1"/>
    <property type="match status" value="1"/>
</dbReference>
<keyword evidence="8 13" id="KW-0862">Zinc</keyword>
<dbReference type="GeneID" id="85310073"/>
<protein>
    <submittedName>
        <fullName evidence="15">Peptidase family M1-domain-containing protein</fullName>
    </submittedName>
</protein>
<comment type="cofactor">
    <cofactor evidence="13">
        <name>Zn(2+)</name>
        <dbReference type="ChEBI" id="CHEBI:29105"/>
    </cofactor>
    <text evidence="13">Binds 1 zinc ion per subunit.</text>
</comment>
<dbReference type="InterPro" id="IPR027268">
    <property type="entry name" value="Peptidase_M4/M1_CTD_sf"/>
</dbReference>
<dbReference type="InterPro" id="IPR049980">
    <property type="entry name" value="LTA4H_cat"/>
</dbReference>
<evidence type="ECO:0000259" key="14">
    <source>
        <dbReference type="SMART" id="SM01263"/>
    </source>
</evidence>
<keyword evidence="5" id="KW-0645">Protease</keyword>
<proteinExistence type="inferred from homology"/>
<gene>
    <name evidence="15" type="ORF">QBC33DRAFT_526229</name>
</gene>
<evidence type="ECO:0000313" key="15">
    <source>
        <dbReference type="EMBL" id="KAK1770938.1"/>
    </source>
</evidence>
<feature type="binding site" evidence="12">
    <location>
        <begin position="172"/>
        <end position="174"/>
    </location>
    <ligand>
        <name>a peptide</name>
        <dbReference type="ChEBI" id="CHEBI:60466"/>
    </ligand>
</feature>
<feature type="active site" description="Proton acceptor" evidence="11">
    <location>
        <position position="338"/>
    </location>
</feature>
<name>A0AAJ0FQ50_9PEZI</name>
<dbReference type="GO" id="GO:0008237">
    <property type="term" value="F:metallopeptidase activity"/>
    <property type="evidence" value="ECO:0007669"/>
    <property type="project" value="UniProtKB-KW"/>
</dbReference>
<dbReference type="Gene3D" id="1.10.390.10">
    <property type="entry name" value="Neutral Protease Domain 2"/>
    <property type="match status" value="1"/>
</dbReference>
<feature type="binding site" evidence="12">
    <location>
        <begin position="308"/>
        <end position="313"/>
    </location>
    <ligand>
        <name>a peptide</name>
        <dbReference type="ChEBI" id="CHEBI:60466"/>
    </ligand>
</feature>
<dbReference type="SMART" id="SM01263">
    <property type="entry name" value="Leuk-A4-hydro_C"/>
    <property type="match status" value="1"/>
</dbReference>
<feature type="binding site" evidence="12">
    <location>
        <begin position="606"/>
        <end position="608"/>
    </location>
    <ligand>
        <name>a peptide</name>
        <dbReference type="ChEBI" id="CHEBI:60466"/>
    </ligand>
</feature>
<dbReference type="FunFam" id="3.30.2010.30:FF:000001">
    <property type="entry name" value="Leukotriene A(4) hydrolase"/>
    <property type="match status" value="1"/>
</dbReference>
<reference evidence="15" key="1">
    <citation type="submission" date="2023-06" db="EMBL/GenBank/DDBJ databases">
        <title>Genome-scale phylogeny and comparative genomics of the fungal order Sordariales.</title>
        <authorList>
            <consortium name="Lawrence Berkeley National Laboratory"/>
            <person name="Hensen N."/>
            <person name="Bonometti L."/>
            <person name="Westerberg I."/>
            <person name="Brannstrom I.O."/>
            <person name="Guillou S."/>
            <person name="Cros-Aarteil S."/>
            <person name="Calhoun S."/>
            <person name="Haridas S."/>
            <person name="Kuo A."/>
            <person name="Mondo S."/>
            <person name="Pangilinan J."/>
            <person name="Riley R."/>
            <person name="Labutti K."/>
            <person name="Andreopoulos B."/>
            <person name="Lipzen A."/>
            <person name="Chen C."/>
            <person name="Yanf M."/>
            <person name="Daum C."/>
            <person name="Ng V."/>
            <person name="Clum A."/>
            <person name="Steindorff A."/>
            <person name="Ohm R."/>
            <person name="Martin F."/>
            <person name="Silar P."/>
            <person name="Natvig D."/>
            <person name="Lalanne C."/>
            <person name="Gautier V."/>
            <person name="Ament-Velasquez S.L."/>
            <person name="Kruys A."/>
            <person name="Hutchinson M.I."/>
            <person name="Powell A.J."/>
            <person name="Barry K."/>
            <person name="Miller A.N."/>
            <person name="Grigoriev I.V."/>
            <person name="Debuchy R."/>
            <person name="Gladieux P."/>
            <person name="Thoren M.H."/>
            <person name="Johannesson H."/>
        </authorList>
    </citation>
    <scope>NUCLEOTIDE SEQUENCE</scope>
    <source>
        <strain evidence="15">8032-3</strain>
    </source>
</reference>
<keyword evidence="7" id="KW-0378">Hydrolase</keyword>
<dbReference type="SUPFAM" id="SSF63737">
    <property type="entry name" value="Leukotriene A4 hydrolase N-terminal domain"/>
    <property type="match status" value="1"/>
</dbReference>
<dbReference type="GO" id="GO:0004301">
    <property type="term" value="F:epoxide hydrolase activity"/>
    <property type="evidence" value="ECO:0007669"/>
    <property type="project" value="TreeGrafter"/>
</dbReference>
<dbReference type="PANTHER" id="PTHR45726">
    <property type="entry name" value="LEUKOTRIENE A-4 HYDROLASE"/>
    <property type="match status" value="1"/>
</dbReference>
<evidence type="ECO:0000256" key="1">
    <source>
        <dbReference type="ARBA" id="ARBA00004123"/>
    </source>
</evidence>
<dbReference type="InterPro" id="IPR001930">
    <property type="entry name" value="Peptidase_M1"/>
</dbReference>
<dbReference type="FunFam" id="1.10.390.10:FF:000009">
    <property type="entry name" value="Leukotriene A(4) hydrolase"/>
    <property type="match status" value="1"/>
</dbReference>
<dbReference type="RefSeq" id="XP_060287151.1">
    <property type="nucleotide sequence ID" value="XM_060426886.1"/>
</dbReference>
<feature type="active site" description="Proton donor" evidence="11">
    <location>
        <position position="426"/>
    </location>
</feature>
<keyword evidence="9" id="KW-0482">Metalloprotease</keyword>